<dbReference type="PANTHER" id="PTHR33993:SF14">
    <property type="entry name" value="GB|AAF24581.1"/>
    <property type="match status" value="1"/>
</dbReference>
<dbReference type="InterPro" id="IPR037523">
    <property type="entry name" value="VOC_core"/>
</dbReference>
<keyword evidence="3" id="KW-1185">Reference proteome</keyword>
<feature type="domain" description="VOC" evidence="1">
    <location>
        <begin position="10"/>
        <end position="123"/>
    </location>
</feature>
<sequence length="256" mass="27825">MTTGMRKTGEFCWFNMLTPRPAEARAFFDALLGWTYEEIPGVGHIVQVGGRNAGGLFDLEGPQTPEGTPPLIGVMVKVESADATGDKVTSLGGKARPAFDVMDQGRMAVCTDPNGAEFDVWEPKKSQGTDVDPRRHGAPSWFENMTTDVDRASTFYSALFGWTPEVTKMPHGPDYTTFKLDGAEVAGMRAITPQMEGSRPRWATYFAVDDADATAREAVELGAMIVFALREVPGVGRFCGIASPQGVPFFVIEYAR</sequence>
<dbReference type="InterPro" id="IPR041581">
    <property type="entry name" value="Glyoxalase_6"/>
</dbReference>
<evidence type="ECO:0000259" key="1">
    <source>
        <dbReference type="PROSITE" id="PS51819"/>
    </source>
</evidence>
<dbReference type="KEGG" id="pbor:BSF38_03385"/>
<accession>A0A1U7CSD5</accession>
<dbReference type="AlphaFoldDB" id="A0A1U7CSD5"/>
<dbReference type="PROSITE" id="PS51819">
    <property type="entry name" value="VOC"/>
    <property type="match status" value="2"/>
</dbReference>
<evidence type="ECO:0000313" key="2">
    <source>
        <dbReference type="EMBL" id="APW61855.1"/>
    </source>
</evidence>
<dbReference type="STRING" id="1387353.BSF38_03385"/>
<dbReference type="SUPFAM" id="SSF54593">
    <property type="entry name" value="Glyoxalase/Bleomycin resistance protein/Dihydroxybiphenyl dioxygenase"/>
    <property type="match status" value="2"/>
</dbReference>
<name>A0A1U7CSD5_9BACT</name>
<dbReference type="OrthoDB" id="9804235at2"/>
<dbReference type="PANTHER" id="PTHR33993">
    <property type="entry name" value="GLYOXALASE-RELATED"/>
    <property type="match status" value="1"/>
</dbReference>
<dbReference type="Pfam" id="PF00903">
    <property type="entry name" value="Glyoxalase"/>
    <property type="match status" value="1"/>
</dbReference>
<dbReference type="InterPro" id="IPR052164">
    <property type="entry name" value="Anthracycline_SecMetBiosynth"/>
</dbReference>
<dbReference type="CDD" id="cd07247">
    <property type="entry name" value="SgaA_N_like"/>
    <property type="match status" value="2"/>
</dbReference>
<dbReference type="Proteomes" id="UP000186309">
    <property type="component" value="Chromosome"/>
</dbReference>
<dbReference type="Pfam" id="PF18029">
    <property type="entry name" value="Glyoxalase_6"/>
    <property type="match status" value="1"/>
</dbReference>
<protein>
    <submittedName>
        <fullName evidence="2">27 kDa antigen Cfp30B</fullName>
    </submittedName>
</protein>
<dbReference type="InterPro" id="IPR004360">
    <property type="entry name" value="Glyas_Fos-R_dOase_dom"/>
</dbReference>
<organism evidence="2 3">
    <name type="scientific">Paludisphaera borealis</name>
    <dbReference type="NCBI Taxonomy" id="1387353"/>
    <lineage>
        <taxon>Bacteria</taxon>
        <taxon>Pseudomonadati</taxon>
        <taxon>Planctomycetota</taxon>
        <taxon>Planctomycetia</taxon>
        <taxon>Isosphaerales</taxon>
        <taxon>Isosphaeraceae</taxon>
        <taxon>Paludisphaera</taxon>
    </lineage>
</organism>
<dbReference type="Gene3D" id="3.10.180.10">
    <property type="entry name" value="2,3-Dihydroxybiphenyl 1,2-Dioxygenase, domain 1"/>
    <property type="match status" value="2"/>
</dbReference>
<dbReference type="InterPro" id="IPR029068">
    <property type="entry name" value="Glyas_Bleomycin-R_OHBP_Dase"/>
</dbReference>
<dbReference type="RefSeq" id="WP_076347528.1">
    <property type="nucleotide sequence ID" value="NZ_CP019082.1"/>
</dbReference>
<dbReference type="EMBL" id="CP019082">
    <property type="protein sequence ID" value="APW61855.1"/>
    <property type="molecule type" value="Genomic_DNA"/>
</dbReference>
<feature type="domain" description="VOC" evidence="1">
    <location>
        <begin position="138"/>
        <end position="254"/>
    </location>
</feature>
<reference evidence="3" key="1">
    <citation type="submission" date="2016-12" db="EMBL/GenBank/DDBJ databases">
        <title>Comparative genomics of four Isosphaeraceae planctomycetes: a common pool of plasmids and glycoside hydrolase genes.</title>
        <authorList>
            <person name="Ivanova A."/>
        </authorList>
    </citation>
    <scope>NUCLEOTIDE SEQUENCE [LARGE SCALE GENOMIC DNA]</scope>
    <source>
        <strain evidence="3">PX4</strain>
    </source>
</reference>
<evidence type="ECO:0000313" key="3">
    <source>
        <dbReference type="Proteomes" id="UP000186309"/>
    </source>
</evidence>
<proteinExistence type="predicted"/>
<gene>
    <name evidence="2" type="ORF">BSF38_03385</name>
</gene>